<gene>
    <name evidence="2" type="ORF">OBBRIDRAFT_727705</name>
</gene>
<feature type="compositionally biased region" description="Low complexity" evidence="1">
    <location>
        <begin position="268"/>
        <end position="280"/>
    </location>
</feature>
<name>A0A8E2AZI0_9APHY</name>
<evidence type="ECO:0000313" key="2">
    <source>
        <dbReference type="EMBL" id="OCH91984.1"/>
    </source>
</evidence>
<proteinExistence type="predicted"/>
<protein>
    <submittedName>
        <fullName evidence="2">Uncharacterized protein</fullName>
    </submittedName>
</protein>
<dbReference type="OrthoDB" id="2797088at2759"/>
<evidence type="ECO:0000313" key="3">
    <source>
        <dbReference type="Proteomes" id="UP000250043"/>
    </source>
</evidence>
<keyword evidence="3" id="KW-1185">Reference proteome</keyword>
<dbReference type="EMBL" id="KV722376">
    <property type="protein sequence ID" value="OCH91984.1"/>
    <property type="molecule type" value="Genomic_DNA"/>
</dbReference>
<reference evidence="2 3" key="1">
    <citation type="submission" date="2016-07" db="EMBL/GenBank/DDBJ databases">
        <title>Draft genome of the white-rot fungus Obba rivulosa 3A-2.</title>
        <authorList>
            <consortium name="DOE Joint Genome Institute"/>
            <person name="Miettinen O."/>
            <person name="Riley R."/>
            <person name="Acob R."/>
            <person name="Barry K."/>
            <person name="Cullen D."/>
            <person name="De Vries R."/>
            <person name="Hainaut M."/>
            <person name="Hatakka A."/>
            <person name="Henrissat B."/>
            <person name="Hilden K."/>
            <person name="Kuo R."/>
            <person name="Labutti K."/>
            <person name="Lipzen A."/>
            <person name="Makela M.R."/>
            <person name="Sandor L."/>
            <person name="Spatafora J.W."/>
            <person name="Grigoriev I.V."/>
            <person name="Hibbett D.S."/>
        </authorList>
    </citation>
    <scope>NUCLEOTIDE SEQUENCE [LARGE SCALE GENOMIC DNA]</scope>
    <source>
        <strain evidence="2 3">3A-2</strain>
    </source>
</reference>
<dbReference type="Proteomes" id="UP000250043">
    <property type="component" value="Unassembled WGS sequence"/>
</dbReference>
<accession>A0A8E2AZI0</accession>
<organism evidence="2 3">
    <name type="scientific">Obba rivulosa</name>
    <dbReference type="NCBI Taxonomy" id="1052685"/>
    <lineage>
        <taxon>Eukaryota</taxon>
        <taxon>Fungi</taxon>
        <taxon>Dikarya</taxon>
        <taxon>Basidiomycota</taxon>
        <taxon>Agaricomycotina</taxon>
        <taxon>Agaricomycetes</taxon>
        <taxon>Polyporales</taxon>
        <taxon>Gelatoporiaceae</taxon>
        <taxon>Obba</taxon>
    </lineage>
</organism>
<feature type="region of interest" description="Disordered" evidence="1">
    <location>
        <begin position="267"/>
        <end position="286"/>
    </location>
</feature>
<feature type="non-terminal residue" evidence="2">
    <location>
        <position position="442"/>
    </location>
</feature>
<sequence>YVHNPSHRSVRVWYEAIPPEHHHLAVAERDQRYIVSDLVRLDGCSATVVPCLYRQHGQGLSGTMTVLHLTITDINLLRGIRLATTKLPVHIYVGEPLASTTPLDSYKADKIRIPGSVEAGDPIFCVDTRRAMVLGLYLHSTQDDTLFGLTIGQAVHHESNFELHPKLAGEQRRHSNRSSQRALRCLGTTVSAPAQELVEGALHAFEALQSSYRTSDEGNEASAARQAARLRQQEAECAALREALARPHELDVGHACAAETLIRSCHEPAAPSTPASPTSSPHHRHTHTHILSWALIRMTRKAGDNPLTLHAYPGALARGAPVTMTISDPHRERPLGPHRDGVVNGAPATIVLHGHIAREWAIFPAGARRGLRFACRGDVGGLVTAEAEEGGARPRPLALLYAIPERGPYGLVTPLTTVLRRIENVTGLQLRCQGKWWRDSYH</sequence>
<dbReference type="AlphaFoldDB" id="A0A8E2AZI0"/>
<evidence type="ECO:0000256" key="1">
    <source>
        <dbReference type="SAM" id="MobiDB-lite"/>
    </source>
</evidence>